<reference evidence="2" key="2">
    <citation type="submission" date="2013-10" db="EMBL/GenBank/DDBJ databases">
        <authorList>
            <person name="Aslett M."/>
        </authorList>
    </citation>
    <scope>NUCLEOTIDE SEQUENCE [LARGE SCALE GENOMIC DNA]</scope>
    <source>
        <strain evidence="2">Houghton</strain>
    </source>
</reference>
<evidence type="ECO:0000256" key="1">
    <source>
        <dbReference type="SAM" id="SignalP"/>
    </source>
</evidence>
<evidence type="ECO:0000313" key="2">
    <source>
        <dbReference type="EMBL" id="CDJ30606.1"/>
    </source>
</evidence>
<dbReference type="OrthoDB" id="27226at2759"/>
<keyword evidence="3" id="KW-1185">Reference proteome</keyword>
<dbReference type="GO" id="GO:0016791">
    <property type="term" value="F:phosphatase activity"/>
    <property type="evidence" value="ECO:0007669"/>
    <property type="project" value="TreeGrafter"/>
</dbReference>
<sequence length="321" mass="33130">MALLNFVLVSLAIAASPATAEESASGLQPGEGTTTGATSASSVLSKPVSLILSDIDGTLVGKDGVLPADNVEAFRLAHSLGIQVAVATGRPRAGVIELLGKQNLEKMEFSGSPGIYLNGAYVLGPGGKVLRDTPIAHDTLKQVLNVIEEEGLLHKAIGVTEGPLIHYESETTQAAPHSRVYKVHVEGEPTAVARVRSRLETELGDKIGFAQSHMGAFEVVPPGVDKGEALRLLCEALGVSPEVVLVLGNAHNDLSMFEVAGTAVAVGDGYASAKEAADFVTVPSTGGALMQVLLDIIAGNLWPKSSPPEGTDTDGAQSRTD</sequence>
<feature type="signal peptide" evidence="1">
    <location>
        <begin position="1"/>
        <end position="20"/>
    </location>
</feature>
<dbReference type="EMBL" id="HG682636">
    <property type="protein sequence ID" value="CDJ30606.1"/>
    <property type="molecule type" value="Genomic_DNA"/>
</dbReference>
<dbReference type="GO" id="GO:0005829">
    <property type="term" value="C:cytosol"/>
    <property type="evidence" value="ECO:0007669"/>
    <property type="project" value="TreeGrafter"/>
</dbReference>
<dbReference type="PANTHER" id="PTHR10000:SF8">
    <property type="entry name" value="HAD SUPERFAMILY HYDROLASE-LIKE, TYPE 3"/>
    <property type="match status" value="1"/>
</dbReference>
<evidence type="ECO:0000313" key="3">
    <source>
        <dbReference type="Proteomes" id="UP000030744"/>
    </source>
</evidence>
<dbReference type="RefSeq" id="XP_013353171.1">
    <property type="nucleotide sequence ID" value="XM_013497717.1"/>
</dbReference>
<accession>U6K0T4</accession>
<dbReference type="SFLD" id="SFLDS00003">
    <property type="entry name" value="Haloacid_Dehalogenase"/>
    <property type="match status" value="1"/>
</dbReference>
<dbReference type="InterPro" id="IPR036412">
    <property type="entry name" value="HAD-like_sf"/>
</dbReference>
<dbReference type="Pfam" id="PF08282">
    <property type="entry name" value="Hydrolase_3"/>
    <property type="match status" value="1"/>
</dbReference>
<dbReference type="VEuPathDB" id="ToxoDB:EMH_0059780"/>
<dbReference type="Gene3D" id="3.40.50.1000">
    <property type="entry name" value="HAD superfamily/HAD-like"/>
    <property type="match status" value="1"/>
</dbReference>
<protein>
    <recommendedName>
        <fullName evidence="4">Haloacid dehalogenase-like hydrolase domain-containing protein</fullName>
    </recommendedName>
</protein>
<dbReference type="AlphaFoldDB" id="U6K0T4"/>
<dbReference type="GeneID" id="25380590"/>
<name>U6K0T4_9EIME</name>
<gene>
    <name evidence="2" type="ORF">EMH_0059780</name>
</gene>
<proteinExistence type="predicted"/>
<dbReference type="PANTHER" id="PTHR10000">
    <property type="entry name" value="PHOSPHOSERINE PHOSPHATASE"/>
    <property type="match status" value="1"/>
</dbReference>
<keyword evidence="1" id="KW-0732">Signal</keyword>
<dbReference type="NCBIfam" id="TIGR01484">
    <property type="entry name" value="HAD-SF-IIB"/>
    <property type="match status" value="1"/>
</dbReference>
<organism evidence="2 3">
    <name type="scientific">Eimeria mitis</name>
    <dbReference type="NCBI Taxonomy" id="44415"/>
    <lineage>
        <taxon>Eukaryota</taxon>
        <taxon>Sar</taxon>
        <taxon>Alveolata</taxon>
        <taxon>Apicomplexa</taxon>
        <taxon>Conoidasida</taxon>
        <taxon>Coccidia</taxon>
        <taxon>Eucoccidiorida</taxon>
        <taxon>Eimeriorina</taxon>
        <taxon>Eimeriidae</taxon>
        <taxon>Eimeria</taxon>
    </lineage>
</organism>
<feature type="chain" id="PRO_5004672799" description="Haloacid dehalogenase-like hydrolase domain-containing protein" evidence="1">
    <location>
        <begin position="21"/>
        <end position="321"/>
    </location>
</feature>
<evidence type="ECO:0008006" key="4">
    <source>
        <dbReference type="Google" id="ProtNLM"/>
    </source>
</evidence>
<dbReference type="SUPFAM" id="SSF56784">
    <property type="entry name" value="HAD-like"/>
    <property type="match status" value="1"/>
</dbReference>
<dbReference type="InterPro" id="IPR023214">
    <property type="entry name" value="HAD_sf"/>
</dbReference>
<dbReference type="Proteomes" id="UP000030744">
    <property type="component" value="Unassembled WGS sequence"/>
</dbReference>
<dbReference type="GO" id="GO:0000287">
    <property type="term" value="F:magnesium ion binding"/>
    <property type="evidence" value="ECO:0007669"/>
    <property type="project" value="TreeGrafter"/>
</dbReference>
<reference evidence="2" key="1">
    <citation type="submission" date="2013-10" db="EMBL/GenBank/DDBJ databases">
        <title>Genomic analysis of the causative agents of coccidiosis in chickens.</title>
        <authorList>
            <person name="Reid A.J."/>
            <person name="Blake D."/>
            <person name="Billington K."/>
            <person name="Browne H."/>
            <person name="Dunn M."/>
            <person name="Hung S."/>
            <person name="Kawahara F."/>
            <person name="Miranda-Saavedra D."/>
            <person name="Mourier T."/>
            <person name="Nagra H."/>
            <person name="Otto T.D."/>
            <person name="Rawlings N."/>
            <person name="Sanchez A."/>
            <person name="Sanders M."/>
            <person name="Subramaniam C."/>
            <person name="Tay Y."/>
            <person name="Dear P."/>
            <person name="Doerig C."/>
            <person name="Gruber A."/>
            <person name="Parkinson J."/>
            <person name="Shirley M."/>
            <person name="Wan K.L."/>
            <person name="Berriman M."/>
            <person name="Tomley F."/>
            <person name="Pain A."/>
        </authorList>
    </citation>
    <scope>NUCLEOTIDE SEQUENCE [LARGE SCALE GENOMIC DNA]</scope>
    <source>
        <strain evidence="2">Houghton</strain>
    </source>
</reference>
<dbReference type="SFLD" id="SFLDG01140">
    <property type="entry name" value="C2.B:_Phosphomannomutase_and_P"/>
    <property type="match status" value="1"/>
</dbReference>
<dbReference type="InterPro" id="IPR006379">
    <property type="entry name" value="HAD-SF_hydro_IIB"/>
</dbReference>
<dbReference type="Gene3D" id="3.30.1240.10">
    <property type="match status" value="1"/>
</dbReference>